<dbReference type="EMBL" id="JACHJE010000013">
    <property type="protein sequence ID" value="MBB5128467.1"/>
    <property type="molecule type" value="Genomic_DNA"/>
</dbReference>
<proteinExistence type="predicted"/>
<protein>
    <submittedName>
        <fullName evidence="1">Uncharacterized protein</fullName>
    </submittedName>
</protein>
<comment type="caution">
    <text evidence="1">The sequence shown here is derived from an EMBL/GenBank/DDBJ whole genome shotgun (WGS) entry which is preliminary data.</text>
</comment>
<evidence type="ECO:0000313" key="1">
    <source>
        <dbReference type="EMBL" id="MBB5128467.1"/>
    </source>
</evidence>
<gene>
    <name evidence="1" type="ORF">FHS32_005242</name>
</gene>
<reference evidence="1 2" key="1">
    <citation type="submission" date="2020-08" db="EMBL/GenBank/DDBJ databases">
        <title>Genomic Encyclopedia of Type Strains, Phase III (KMG-III): the genomes of soil and plant-associated and newly described type strains.</title>
        <authorList>
            <person name="Whitman W."/>
        </authorList>
    </citation>
    <scope>NUCLEOTIDE SEQUENCE [LARGE SCALE GENOMIC DNA]</scope>
    <source>
        <strain evidence="1 2">CECT 3226</strain>
    </source>
</reference>
<sequence>MTVLARMRAALTRRAARRRADRALYRLAHRGDTVHTAATEDEQRDPDYCWTCGRKCGSQAHR</sequence>
<dbReference type="AlphaFoldDB" id="A0A7W8BRX6"/>
<name>A0A7W8BRX6_9ACTN</name>
<keyword evidence="2" id="KW-1185">Reference proteome</keyword>
<dbReference type="Proteomes" id="UP000568022">
    <property type="component" value="Unassembled WGS sequence"/>
</dbReference>
<organism evidence="1 2">
    <name type="scientific">Streptomyces griseoloalbus</name>
    <dbReference type="NCBI Taxonomy" id="67303"/>
    <lineage>
        <taxon>Bacteria</taxon>
        <taxon>Bacillati</taxon>
        <taxon>Actinomycetota</taxon>
        <taxon>Actinomycetes</taxon>
        <taxon>Kitasatosporales</taxon>
        <taxon>Streptomycetaceae</taxon>
        <taxon>Streptomyces</taxon>
    </lineage>
</organism>
<accession>A0A7W8BRX6</accession>
<evidence type="ECO:0000313" key="2">
    <source>
        <dbReference type="Proteomes" id="UP000568022"/>
    </source>
</evidence>